<name>A0A8H6AYR0_9HELO</name>
<feature type="region of interest" description="Disordered" evidence="1">
    <location>
        <begin position="44"/>
        <end position="68"/>
    </location>
</feature>
<keyword evidence="3" id="KW-1185">Reference proteome</keyword>
<dbReference type="GeneID" id="59256400"/>
<accession>A0A8H6AYR0</accession>
<proteinExistence type="predicted"/>
<sequence length="102" mass="11598">MLWWPSVDEGEGGCRKRCIAEGGAMKSKKRIAGELNVQREKEIAGGQMSKEKKEIAAGPKAHTKKKKEIRKIHWWTRGPGKKGPEVKLERRMPRKAQNVFGF</sequence>
<evidence type="ECO:0000313" key="2">
    <source>
        <dbReference type="EMBL" id="KAF5875890.1"/>
    </source>
</evidence>
<protein>
    <submittedName>
        <fullName evidence="2">Uncharacterized protein</fullName>
    </submittedName>
</protein>
<evidence type="ECO:0000256" key="1">
    <source>
        <dbReference type="SAM" id="MobiDB-lite"/>
    </source>
</evidence>
<feature type="compositionally biased region" description="Basic and acidic residues" evidence="1">
    <location>
        <begin position="44"/>
        <end position="55"/>
    </location>
</feature>
<dbReference type="AlphaFoldDB" id="A0A8H6AYR0"/>
<gene>
    <name evidence="2" type="ORF">Bfra_002286</name>
</gene>
<comment type="caution">
    <text evidence="2">The sequence shown here is derived from an EMBL/GenBank/DDBJ whole genome shotgun (WGS) entry which is preliminary data.</text>
</comment>
<organism evidence="2 3">
    <name type="scientific">Botrytis fragariae</name>
    <dbReference type="NCBI Taxonomy" id="1964551"/>
    <lineage>
        <taxon>Eukaryota</taxon>
        <taxon>Fungi</taxon>
        <taxon>Dikarya</taxon>
        <taxon>Ascomycota</taxon>
        <taxon>Pezizomycotina</taxon>
        <taxon>Leotiomycetes</taxon>
        <taxon>Helotiales</taxon>
        <taxon>Sclerotiniaceae</taxon>
        <taxon>Botrytis</taxon>
    </lineage>
</organism>
<dbReference type="Proteomes" id="UP000531561">
    <property type="component" value="Unassembled WGS sequence"/>
</dbReference>
<reference evidence="2 3" key="1">
    <citation type="journal article" date="2020" name="Phytopathology">
        <title>A high-quality genome resource of Botrytis fragariae, a new and rapidly spreading fungal pathogen causing strawberry gray mold in the U.S.A.</title>
        <authorList>
            <person name="Wu Y."/>
            <person name="Saski C.A."/>
            <person name="Schnabel G."/>
            <person name="Xiao S."/>
            <person name="Hu M."/>
        </authorList>
    </citation>
    <scope>NUCLEOTIDE SEQUENCE [LARGE SCALE GENOMIC DNA]</scope>
    <source>
        <strain evidence="2 3">BVB16</strain>
    </source>
</reference>
<dbReference type="RefSeq" id="XP_037194836.1">
    <property type="nucleotide sequence ID" value="XM_037332708.1"/>
</dbReference>
<dbReference type="EMBL" id="JABFCT010000004">
    <property type="protein sequence ID" value="KAF5875890.1"/>
    <property type="molecule type" value="Genomic_DNA"/>
</dbReference>
<dbReference type="OrthoDB" id="10544553at2759"/>
<evidence type="ECO:0000313" key="3">
    <source>
        <dbReference type="Proteomes" id="UP000531561"/>
    </source>
</evidence>